<dbReference type="AlphaFoldDB" id="A0A1Y4QJR9"/>
<evidence type="ECO:0000313" key="2">
    <source>
        <dbReference type="Proteomes" id="UP000196258"/>
    </source>
</evidence>
<gene>
    <name evidence="1" type="ORF">B5E91_05625</name>
</gene>
<name>A0A1Y4QJR9_9FIRM</name>
<dbReference type="Proteomes" id="UP000196258">
    <property type="component" value="Unassembled WGS sequence"/>
</dbReference>
<comment type="caution">
    <text evidence="1">The sequence shown here is derived from an EMBL/GenBank/DDBJ whole genome shotgun (WGS) entry which is preliminary data.</text>
</comment>
<evidence type="ECO:0000313" key="1">
    <source>
        <dbReference type="EMBL" id="OUQ05498.1"/>
    </source>
</evidence>
<sequence>MKENENVVFIDDDLIYFTAWIEEGVVNDKITYDYRYYDKIIVKDKKGNIIYEKVGTLNQMIDGSWWVS</sequence>
<organism evidence="1 2">
    <name type="scientific">Thomasclavelia spiroformis</name>
    <dbReference type="NCBI Taxonomy" id="29348"/>
    <lineage>
        <taxon>Bacteria</taxon>
        <taxon>Bacillati</taxon>
        <taxon>Bacillota</taxon>
        <taxon>Erysipelotrichia</taxon>
        <taxon>Erysipelotrichales</taxon>
        <taxon>Coprobacillaceae</taxon>
        <taxon>Thomasclavelia</taxon>
    </lineage>
</organism>
<protein>
    <submittedName>
        <fullName evidence="1">Uncharacterized protein</fullName>
    </submittedName>
</protein>
<reference evidence="2" key="1">
    <citation type="submission" date="2017-04" db="EMBL/GenBank/DDBJ databases">
        <title>Function of individual gut microbiota members based on whole genome sequencing of pure cultures obtained from chicken caecum.</title>
        <authorList>
            <person name="Medvecky M."/>
            <person name="Cejkova D."/>
            <person name="Polansky O."/>
            <person name="Karasova D."/>
            <person name="Kubasova T."/>
            <person name="Cizek A."/>
            <person name="Rychlik I."/>
        </authorList>
    </citation>
    <scope>NUCLEOTIDE SEQUENCE [LARGE SCALE GENOMIC DNA]</scope>
    <source>
        <strain evidence="2">An149</strain>
    </source>
</reference>
<proteinExistence type="predicted"/>
<dbReference type="EMBL" id="NFLB01000005">
    <property type="protein sequence ID" value="OUQ05498.1"/>
    <property type="molecule type" value="Genomic_DNA"/>
</dbReference>
<accession>A0A1Y4QJR9</accession>